<feature type="domain" description="Cadherin" evidence="13">
    <location>
        <begin position="31"/>
        <end position="139"/>
    </location>
</feature>
<dbReference type="FunFam" id="2.60.40.60:FF:000020">
    <property type="entry name" value="Dachsous cadherin-related 1b"/>
    <property type="match status" value="1"/>
</dbReference>
<dbReference type="PANTHER" id="PTHR24028">
    <property type="entry name" value="CADHERIN-87A"/>
    <property type="match status" value="1"/>
</dbReference>
<evidence type="ECO:0000256" key="2">
    <source>
        <dbReference type="ARBA" id="ARBA00022475"/>
    </source>
</evidence>
<protein>
    <submittedName>
        <fullName evidence="14">PCDHD2</fullName>
    </submittedName>
</protein>
<keyword evidence="10" id="KW-0325">Glycoprotein</keyword>
<evidence type="ECO:0000256" key="6">
    <source>
        <dbReference type="ARBA" id="ARBA00022837"/>
    </source>
</evidence>
<dbReference type="OrthoDB" id="6252479at2759"/>
<dbReference type="PANTHER" id="PTHR24028:SF146">
    <property type="entry name" value="CADHERIN 96CB, ISOFORM D-RELATED"/>
    <property type="match status" value="1"/>
</dbReference>
<dbReference type="PROSITE" id="PS50268">
    <property type="entry name" value="CADHERIN_2"/>
    <property type="match status" value="6"/>
</dbReference>
<evidence type="ECO:0000256" key="3">
    <source>
        <dbReference type="ARBA" id="ARBA00022692"/>
    </source>
</evidence>
<evidence type="ECO:0000256" key="1">
    <source>
        <dbReference type="ARBA" id="ARBA00004251"/>
    </source>
</evidence>
<evidence type="ECO:0000256" key="9">
    <source>
        <dbReference type="ARBA" id="ARBA00023136"/>
    </source>
</evidence>
<dbReference type="Pfam" id="PF08266">
    <property type="entry name" value="Cadherin_2"/>
    <property type="match status" value="1"/>
</dbReference>
<feature type="domain" description="Cadherin" evidence="13">
    <location>
        <begin position="265"/>
        <end position="357"/>
    </location>
</feature>
<keyword evidence="8 12" id="KW-1133">Transmembrane helix</keyword>
<evidence type="ECO:0000313" key="15">
    <source>
        <dbReference type="Proteomes" id="UP000597762"/>
    </source>
</evidence>
<dbReference type="PROSITE" id="PS00232">
    <property type="entry name" value="CADHERIN_1"/>
    <property type="match status" value="2"/>
</dbReference>
<feature type="domain" description="Cadherin" evidence="13">
    <location>
        <begin position="468"/>
        <end position="572"/>
    </location>
</feature>
<dbReference type="FunFam" id="2.60.40.60:FF:000002">
    <property type="entry name" value="Protocadherin alpha 2"/>
    <property type="match status" value="1"/>
</dbReference>
<dbReference type="SMART" id="SM00112">
    <property type="entry name" value="CA"/>
    <property type="match status" value="6"/>
</dbReference>
<feature type="domain" description="Cadherin" evidence="13">
    <location>
        <begin position="594"/>
        <end position="680"/>
    </location>
</feature>
<dbReference type="FunFam" id="2.60.40.60:FF:000092">
    <property type="entry name" value="Protocadherin 8"/>
    <property type="match status" value="1"/>
</dbReference>
<dbReference type="InterPro" id="IPR013164">
    <property type="entry name" value="Cadherin_N"/>
</dbReference>
<dbReference type="FunFam" id="2.60.40.60:FF:000004">
    <property type="entry name" value="Protocadherin 1 gamma 2"/>
    <property type="match status" value="1"/>
</dbReference>
<dbReference type="GO" id="GO:0005886">
    <property type="term" value="C:plasma membrane"/>
    <property type="evidence" value="ECO:0007669"/>
    <property type="project" value="UniProtKB-SubCell"/>
</dbReference>
<dbReference type="GO" id="GO:0007156">
    <property type="term" value="P:homophilic cell adhesion via plasma membrane adhesion molecules"/>
    <property type="evidence" value="ECO:0007669"/>
    <property type="project" value="InterPro"/>
</dbReference>
<evidence type="ECO:0000256" key="8">
    <source>
        <dbReference type="ARBA" id="ARBA00022989"/>
    </source>
</evidence>
<organism evidence="14 15">
    <name type="scientific">Acanthosepion pharaonis</name>
    <name type="common">Pharaoh cuttlefish</name>
    <name type="synonym">Sepia pharaonis</name>
    <dbReference type="NCBI Taxonomy" id="158019"/>
    <lineage>
        <taxon>Eukaryota</taxon>
        <taxon>Metazoa</taxon>
        <taxon>Spiralia</taxon>
        <taxon>Lophotrochozoa</taxon>
        <taxon>Mollusca</taxon>
        <taxon>Cephalopoda</taxon>
        <taxon>Coleoidea</taxon>
        <taxon>Decapodiformes</taxon>
        <taxon>Sepiida</taxon>
        <taxon>Sepiina</taxon>
        <taxon>Sepiidae</taxon>
        <taxon>Acanthosepion</taxon>
    </lineage>
</organism>
<evidence type="ECO:0000256" key="11">
    <source>
        <dbReference type="PROSITE-ProRule" id="PRU00043"/>
    </source>
</evidence>
<evidence type="ECO:0000256" key="4">
    <source>
        <dbReference type="ARBA" id="ARBA00022729"/>
    </source>
</evidence>
<dbReference type="SUPFAM" id="SSF49313">
    <property type="entry name" value="Cadherin-like"/>
    <property type="match status" value="6"/>
</dbReference>
<dbReference type="Pfam" id="PF00028">
    <property type="entry name" value="Cadherin"/>
    <property type="match status" value="5"/>
</dbReference>
<dbReference type="CDD" id="cd11304">
    <property type="entry name" value="Cadherin_repeat"/>
    <property type="match status" value="6"/>
</dbReference>
<keyword evidence="9 12" id="KW-0472">Membrane</keyword>
<comment type="caution">
    <text evidence="14">The sequence shown here is derived from an EMBL/GenBank/DDBJ whole genome shotgun (WGS) entry which is preliminary data.</text>
</comment>
<feature type="domain" description="Cadherin" evidence="13">
    <location>
        <begin position="364"/>
        <end position="467"/>
    </location>
</feature>
<keyword evidence="15" id="KW-1185">Reference proteome</keyword>
<evidence type="ECO:0000256" key="7">
    <source>
        <dbReference type="ARBA" id="ARBA00022889"/>
    </source>
</evidence>
<name>A0A812BMB7_ACAPH</name>
<dbReference type="AlphaFoldDB" id="A0A812BMB7"/>
<dbReference type="EMBL" id="CAHIKZ030000675">
    <property type="protein sequence ID" value="CAE1232779.1"/>
    <property type="molecule type" value="Genomic_DNA"/>
</dbReference>
<gene>
    <name evidence="14" type="ORF">SPHA_18708</name>
</gene>
<evidence type="ECO:0000256" key="5">
    <source>
        <dbReference type="ARBA" id="ARBA00022737"/>
    </source>
</evidence>
<comment type="subcellular location">
    <subcellularLocation>
        <location evidence="1">Cell membrane</location>
        <topology evidence="1">Single-pass type I membrane protein</topology>
    </subcellularLocation>
</comment>
<keyword evidence="5" id="KW-0677">Repeat</keyword>
<sequence length="800" mass="88862">MSTPVMDVLILAYIFVSILHICLGVDLTYYVEEGKSPGTLVGDIATDSHLMDRIPPEEHHLVTFSQLQHGVAGSLQLFRVSKKTGKLYTTQILDAESLCTRNAECFKMVDVAVRKAESFMKIMDIKVTIKDVNEYQPEFPNQRVDIQFSENDKKGTKISIPNAIDRDVGVKNSEITYQLKKNIKPFTLSVSKNVDGTSKLAIKLEDDLDREVKDSYVVQVIARDGGSPSKQSVLDVHVSVTDVNDNTPVFPQKVYNVSIKNIIDGTPVAILSARDLDSGKNGRISYHFTSQTSDVAKSLFKLNEATGEIFLRKILSTGQKLTYKLYVEATDGGNPALSSIAMVLVNVINEKNNAPTIDVNFVSASNGNTVAISEDIKVGSFIAYVKVTDHDAGHNGEVNCDLHHGKFQLESLGVKKYKVVVKNPVDREREDRHEITIICRDKGFPPLHSESKFSIKVMDVNDAQPKFAKDTFKFSVSENQKSKIPVGVINVTDPDLGQSGKLIFSLVNSNKHFLPFQISDNGLISTVMSLDHEFQDVYKFKVLVKDNGIPSLNNTVNVVVEVKDENDNAPYFTFPSVNPYNLDFIYYPHHTNNVTVLRASDKDSRENAFLKYGITKGNEKQLFFINHYTGLLSFTRVVTQQDAGSYDLEFSVKDSGNPVLSATTTISLTLTVSNKTFEMLNAVNIQSEDKIQLYLLILIVLVAVTVSVPVTAFISLCIVQCNDQPTASNRHAANVTDKCINEQRQLICHSHLESSCTDVPAATSGDMHLTGPRRESDDMDNIRKITGGDLMREVSDNYFR</sequence>
<keyword evidence="2" id="KW-1003">Cell membrane</keyword>
<keyword evidence="6 11" id="KW-0106">Calcium</keyword>
<keyword evidence="4" id="KW-0732">Signal</keyword>
<evidence type="ECO:0000256" key="12">
    <source>
        <dbReference type="SAM" id="Phobius"/>
    </source>
</evidence>
<dbReference type="FunFam" id="2.60.40.60:FF:000007">
    <property type="entry name" value="Protocadherin alpha 2"/>
    <property type="match status" value="1"/>
</dbReference>
<dbReference type="Proteomes" id="UP000597762">
    <property type="component" value="Unassembled WGS sequence"/>
</dbReference>
<dbReference type="InterPro" id="IPR020894">
    <property type="entry name" value="Cadherin_CS"/>
</dbReference>
<feature type="transmembrane region" description="Helical" evidence="12">
    <location>
        <begin position="693"/>
        <end position="719"/>
    </location>
</feature>
<evidence type="ECO:0000313" key="14">
    <source>
        <dbReference type="EMBL" id="CAE1232779.1"/>
    </source>
</evidence>
<proteinExistence type="predicted"/>
<accession>A0A812BMB7</accession>
<evidence type="ECO:0000256" key="10">
    <source>
        <dbReference type="ARBA" id="ARBA00023180"/>
    </source>
</evidence>
<dbReference type="InterPro" id="IPR050174">
    <property type="entry name" value="Protocadherin/Cadherin-CA"/>
</dbReference>
<keyword evidence="3 12" id="KW-0812">Transmembrane</keyword>
<keyword evidence="7" id="KW-0130">Cell adhesion</keyword>
<reference evidence="14" key="1">
    <citation type="submission" date="2021-01" db="EMBL/GenBank/DDBJ databases">
        <authorList>
            <person name="Li R."/>
            <person name="Bekaert M."/>
        </authorList>
    </citation>
    <scope>NUCLEOTIDE SEQUENCE</scope>
    <source>
        <strain evidence="14">Farmed</strain>
    </source>
</reference>
<dbReference type="Gene3D" id="2.60.40.60">
    <property type="entry name" value="Cadherins"/>
    <property type="match status" value="6"/>
</dbReference>
<dbReference type="InterPro" id="IPR002126">
    <property type="entry name" value="Cadherin-like_dom"/>
</dbReference>
<dbReference type="InterPro" id="IPR015919">
    <property type="entry name" value="Cadherin-like_sf"/>
</dbReference>
<feature type="domain" description="Cadherin" evidence="13">
    <location>
        <begin position="140"/>
        <end position="250"/>
    </location>
</feature>
<dbReference type="PRINTS" id="PR00205">
    <property type="entry name" value="CADHERIN"/>
</dbReference>
<dbReference type="GO" id="GO:0005509">
    <property type="term" value="F:calcium ion binding"/>
    <property type="evidence" value="ECO:0007669"/>
    <property type="project" value="UniProtKB-UniRule"/>
</dbReference>
<evidence type="ECO:0000259" key="13">
    <source>
        <dbReference type="PROSITE" id="PS50268"/>
    </source>
</evidence>